<keyword evidence="5" id="KW-0010">Activator</keyword>
<gene>
    <name evidence="12" type="ORF">FC82_GL002292</name>
</gene>
<dbReference type="Gene3D" id="6.10.250.690">
    <property type="match status" value="1"/>
</dbReference>
<evidence type="ECO:0000259" key="10">
    <source>
        <dbReference type="PROSITE" id="PS50110"/>
    </source>
</evidence>
<dbReference type="Gene3D" id="1.10.10.10">
    <property type="entry name" value="Winged helix-like DNA-binding domain superfamily/Winged helix DNA-binding domain"/>
    <property type="match status" value="1"/>
</dbReference>
<name>A0A0R2B7K5_SECCO</name>
<evidence type="ECO:0000256" key="3">
    <source>
        <dbReference type="ARBA" id="ARBA00023015"/>
    </source>
</evidence>
<dbReference type="AlphaFoldDB" id="A0A0R2B7K5"/>
<dbReference type="InterPro" id="IPR001736">
    <property type="entry name" value="PLipase_D/transphosphatidylase"/>
</dbReference>
<dbReference type="PATRIC" id="fig|1423733.4.peg.2405"/>
<feature type="domain" description="OmpR/PhoB-type" evidence="11">
    <location>
        <begin position="133"/>
        <end position="232"/>
    </location>
</feature>
<feature type="DNA-binding region" description="OmpR/PhoB-type" evidence="8">
    <location>
        <begin position="133"/>
        <end position="232"/>
    </location>
</feature>
<dbReference type="STRING" id="33960.TY91_05955"/>
<evidence type="ECO:0000256" key="4">
    <source>
        <dbReference type="ARBA" id="ARBA00023125"/>
    </source>
</evidence>
<feature type="domain" description="PLD phosphodiesterase" evidence="9">
    <location>
        <begin position="1"/>
        <end position="25"/>
    </location>
</feature>
<dbReference type="FunFam" id="3.40.50.2300:FF:000001">
    <property type="entry name" value="DNA-binding response regulator PhoB"/>
    <property type="match status" value="1"/>
</dbReference>
<dbReference type="GO" id="GO:0006355">
    <property type="term" value="P:regulation of DNA-templated transcription"/>
    <property type="evidence" value="ECO:0007669"/>
    <property type="project" value="InterPro"/>
</dbReference>
<feature type="modified residue" description="4-aspartylphosphate" evidence="7">
    <location>
        <position position="52"/>
    </location>
</feature>
<reference evidence="12 13" key="1">
    <citation type="journal article" date="2015" name="Genome Announc.">
        <title>Expanding the biotechnology potential of lactobacilli through comparative genomics of 213 strains and associated genera.</title>
        <authorList>
            <person name="Sun Z."/>
            <person name="Harris H.M."/>
            <person name="McCann A."/>
            <person name="Guo C."/>
            <person name="Argimon S."/>
            <person name="Zhang W."/>
            <person name="Yang X."/>
            <person name="Jeffery I.B."/>
            <person name="Cooney J.C."/>
            <person name="Kagawa T.F."/>
            <person name="Liu W."/>
            <person name="Song Y."/>
            <person name="Salvetti E."/>
            <person name="Wrobel A."/>
            <person name="Rasinkangas P."/>
            <person name="Parkhill J."/>
            <person name="Rea M.C."/>
            <person name="O'Sullivan O."/>
            <person name="Ritari J."/>
            <person name="Douillard F.P."/>
            <person name="Paul Ross R."/>
            <person name="Yang R."/>
            <person name="Briner A.E."/>
            <person name="Felis G.E."/>
            <person name="de Vos W.M."/>
            <person name="Barrangou R."/>
            <person name="Klaenhammer T.R."/>
            <person name="Caufield P.W."/>
            <person name="Cui Y."/>
            <person name="Zhang H."/>
            <person name="O'Toole P.W."/>
        </authorList>
    </citation>
    <scope>NUCLEOTIDE SEQUENCE [LARGE SCALE GENOMIC DNA]</scope>
    <source>
        <strain evidence="12 13">DSM 20515</strain>
    </source>
</reference>
<evidence type="ECO:0000313" key="12">
    <source>
        <dbReference type="EMBL" id="KRM75421.1"/>
    </source>
</evidence>
<evidence type="ECO:0000256" key="5">
    <source>
        <dbReference type="ARBA" id="ARBA00023159"/>
    </source>
</evidence>
<dbReference type="InterPro" id="IPR039420">
    <property type="entry name" value="WalR-like"/>
</dbReference>
<dbReference type="InterPro" id="IPR036388">
    <property type="entry name" value="WH-like_DNA-bd_sf"/>
</dbReference>
<accession>A0A0R2B7K5</accession>
<dbReference type="SUPFAM" id="SSF52172">
    <property type="entry name" value="CheY-like"/>
    <property type="match status" value="1"/>
</dbReference>
<dbReference type="GO" id="GO:0006793">
    <property type="term" value="P:phosphorus metabolic process"/>
    <property type="evidence" value="ECO:0007669"/>
    <property type="project" value="UniProtKB-ARBA"/>
</dbReference>
<dbReference type="PANTHER" id="PTHR48111">
    <property type="entry name" value="REGULATOR OF RPOS"/>
    <property type="match status" value="1"/>
</dbReference>
<keyword evidence="1 7" id="KW-0597">Phosphoprotein</keyword>
<evidence type="ECO:0000256" key="7">
    <source>
        <dbReference type="PROSITE-ProRule" id="PRU00169"/>
    </source>
</evidence>
<evidence type="ECO:0000256" key="1">
    <source>
        <dbReference type="ARBA" id="ARBA00022553"/>
    </source>
</evidence>
<dbReference type="GO" id="GO:0003824">
    <property type="term" value="F:catalytic activity"/>
    <property type="evidence" value="ECO:0007669"/>
    <property type="project" value="InterPro"/>
</dbReference>
<protein>
    <submittedName>
        <fullName evidence="12">DNA-binding response regulator</fullName>
    </submittedName>
</protein>
<dbReference type="InterPro" id="IPR001867">
    <property type="entry name" value="OmpR/PhoB-type_DNA-bd"/>
</dbReference>
<dbReference type="RefSeq" id="WP_054761129.1">
    <property type="nucleotide sequence ID" value="NZ_AYYR01000053.1"/>
</dbReference>
<dbReference type="SUPFAM" id="SSF46894">
    <property type="entry name" value="C-terminal effector domain of the bipartite response regulators"/>
    <property type="match status" value="1"/>
</dbReference>
<dbReference type="SMART" id="SM00448">
    <property type="entry name" value="REC"/>
    <property type="match status" value="1"/>
</dbReference>
<evidence type="ECO:0000256" key="8">
    <source>
        <dbReference type="PROSITE-ProRule" id="PRU01091"/>
    </source>
</evidence>
<evidence type="ECO:0000256" key="2">
    <source>
        <dbReference type="ARBA" id="ARBA00023012"/>
    </source>
</evidence>
<dbReference type="FunFam" id="1.10.10.10:FF:000018">
    <property type="entry name" value="DNA-binding response regulator ResD"/>
    <property type="match status" value="1"/>
</dbReference>
<dbReference type="InterPro" id="IPR001789">
    <property type="entry name" value="Sig_transdc_resp-reg_receiver"/>
</dbReference>
<evidence type="ECO:0000313" key="13">
    <source>
        <dbReference type="Proteomes" id="UP000051845"/>
    </source>
</evidence>
<dbReference type="InterPro" id="IPR016032">
    <property type="entry name" value="Sig_transdc_resp-reg_C-effctor"/>
</dbReference>
<dbReference type="SMART" id="SM00862">
    <property type="entry name" value="Trans_reg_C"/>
    <property type="match status" value="1"/>
</dbReference>
<dbReference type="PROSITE" id="PS50110">
    <property type="entry name" value="RESPONSE_REGULATORY"/>
    <property type="match status" value="1"/>
</dbReference>
<sequence length="236" mass="26789">MQKILVVDDEPAIVTLLSYNLTQANYDVESATNGNDALALATSQSFDAILLDLMLPGMDGVEVTRKLRQERIATPIIMITAKTDEFDKVFGLEIGADDYITKPFSPREVVARLKAVLRRYQNVPDDQAANLSSEMIKIGDIVIDQSKVTVRRRGERIQLTPKEYELLLYLAKRPHQVLKRDQLLEGVWGFDYAGQTRMVDVHMSHLRDKLEPDPKNPIYIQTVRGFGYRLEAPNND</sequence>
<dbReference type="PANTHER" id="PTHR48111:SF73">
    <property type="entry name" value="ALKALINE PHOSPHATASE SYNTHESIS TRANSCRIPTIONAL REGULATORY PROTEIN PHOP"/>
    <property type="match status" value="1"/>
</dbReference>
<keyword evidence="6" id="KW-0804">Transcription</keyword>
<dbReference type="Gene3D" id="3.40.50.2300">
    <property type="match status" value="1"/>
</dbReference>
<dbReference type="PROSITE" id="PS51755">
    <property type="entry name" value="OMPR_PHOB"/>
    <property type="match status" value="1"/>
</dbReference>
<dbReference type="CDD" id="cd00383">
    <property type="entry name" value="trans_reg_C"/>
    <property type="match status" value="1"/>
</dbReference>
<dbReference type="Pfam" id="PF00072">
    <property type="entry name" value="Response_reg"/>
    <property type="match status" value="1"/>
</dbReference>
<dbReference type="EMBL" id="AYYR01000053">
    <property type="protein sequence ID" value="KRM75421.1"/>
    <property type="molecule type" value="Genomic_DNA"/>
</dbReference>
<dbReference type="Proteomes" id="UP000051845">
    <property type="component" value="Unassembled WGS sequence"/>
</dbReference>
<evidence type="ECO:0000256" key="6">
    <source>
        <dbReference type="ARBA" id="ARBA00023163"/>
    </source>
</evidence>
<dbReference type="GO" id="GO:0000156">
    <property type="term" value="F:phosphorelay response regulator activity"/>
    <property type="evidence" value="ECO:0007669"/>
    <property type="project" value="TreeGrafter"/>
</dbReference>
<evidence type="ECO:0000259" key="9">
    <source>
        <dbReference type="PROSITE" id="PS50035"/>
    </source>
</evidence>
<evidence type="ECO:0000259" key="11">
    <source>
        <dbReference type="PROSITE" id="PS51755"/>
    </source>
</evidence>
<dbReference type="PROSITE" id="PS50035">
    <property type="entry name" value="PLD"/>
    <property type="match status" value="1"/>
</dbReference>
<comment type="caution">
    <text evidence="12">The sequence shown here is derived from an EMBL/GenBank/DDBJ whole genome shotgun (WGS) entry which is preliminary data.</text>
</comment>
<keyword evidence="4 8" id="KW-0238">DNA-binding</keyword>
<dbReference type="Pfam" id="PF00486">
    <property type="entry name" value="Trans_reg_C"/>
    <property type="match status" value="1"/>
</dbReference>
<organism evidence="12 13">
    <name type="scientific">Secundilactobacillus collinoides DSM 20515 = JCM 1123</name>
    <dbReference type="NCBI Taxonomy" id="1423733"/>
    <lineage>
        <taxon>Bacteria</taxon>
        <taxon>Bacillati</taxon>
        <taxon>Bacillota</taxon>
        <taxon>Bacilli</taxon>
        <taxon>Lactobacillales</taxon>
        <taxon>Lactobacillaceae</taxon>
        <taxon>Secundilactobacillus</taxon>
    </lineage>
</organism>
<dbReference type="InterPro" id="IPR011006">
    <property type="entry name" value="CheY-like_superfamily"/>
</dbReference>
<keyword evidence="2" id="KW-0902">Two-component regulatory system</keyword>
<dbReference type="GO" id="GO:0032993">
    <property type="term" value="C:protein-DNA complex"/>
    <property type="evidence" value="ECO:0007669"/>
    <property type="project" value="TreeGrafter"/>
</dbReference>
<proteinExistence type="predicted"/>
<dbReference type="GO" id="GO:0005829">
    <property type="term" value="C:cytosol"/>
    <property type="evidence" value="ECO:0007669"/>
    <property type="project" value="TreeGrafter"/>
</dbReference>
<keyword evidence="3" id="KW-0805">Transcription regulation</keyword>
<dbReference type="GO" id="GO:0000976">
    <property type="term" value="F:transcription cis-regulatory region binding"/>
    <property type="evidence" value="ECO:0007669"/>
    <property type="project" value="TreeGrafter"/>
</dbReference>
<feature type="domain" description="Response regulatory" evidence="10">
    <location>
        <begin position="3"/>
        <end position="117"/>
    </location>
</feature>